<reference evidence="1 2" key="1">
    <citation type="submission" date="2023-10" db="EMBL/GenBank/DDBJ databases">
        <title>Roseovarius strain S88 nov., isolated from a marine algae.</title>
        <authorList>
            <person name="Lee M.W."/>
            <person name="Lee J.K."/>
            <person name="Kim J.M."/>
            <person name="Choi D.G."/>
            <person name="Baek J.H."/>
            <person name="Bayburt H."/>
            <person name="Jung J.J."/>
            <person name="Han D.M."/>
            <person name="Jeon C.O."/>
        </authorList>
    </citation>
    <scope>NUCLEOTIDE SEQUENCE [LARGE SCALE GENOMIC DNA]</scope>
    <source>
        <strain evidence="1 2">S88</strain>
    </source>
</reference>
<keyword evidence="1" id="KW-0489">Methyltransferase</keyword>
<dbReference type="Pfam" id="PF05711">
    <property type="entry name" value="TylF"/>
    <property type="match status" value="1"/>
</dbReference>
<keyword evidence="2" id="KW-1185">Reference proteome</keyword>
<dbReference type="EC" id="2.1.1.-" evidence="1"/>
<evidence type="ECO:0000313" key="2">
    <source>
        <dbReference type="Proteomes" id="UP001364156"/>
    </source>
</evidence>
<organism evidence="1 2">
    <name type="scientific">Roseovarius phycicola</name>
    <dbReference type="NCBI Taxonomy" id="3080976"/>
    <lineage>
        <taxon>Bacteria</taxon>
        <taxon>Pseudomonadati</taxon>
        <taxon>Pseudomonadota</taxon>
        <taxon>Alphaproteobacteria</taxon>
        <taxon>Rhodobacterales</taxon>
        <taxon>Roseobacteraceae</taxon>
        <taxon>Roseovarius</taxon>
    </lineage>
</organism>
<dbReference type="Gene3D" id="3.40.50.150">
    <property type="entry name" value="Vaccinia Virus protein VP39"/>
    <property type="match status" value="1"/>
</dbReference>
<dbReference type="GO" id="GO:0008168">
    <property type="term" value="F:methyltransferase activity"/>
    <property type="evidence" value="ECO:0007669"/>
    <property type="project" value="UniProtKB-KW"/>
</dbReference>
<keyword evidence="1" id="KW-0808">Transferase</keyword>
<gene>
    <name evidence="1" type="ORF">RZ517_09645</name>
</gene>
<protein>
    <submittedName>
        <fullName evidence="1">TylF/MycF/NovP-related O-methyltransferase</fullName>
        <ecNumber evidence="1">2.1.1.-</ecNumber>
    </submittedName>
</protein>
<evidence type="ECO:0000313" key="1">
    <source>
        <dbReference type="EMBL" id="WWR45082.1"/>
    </source>
</evidence>
<dbReference type="RefSeq" id="WP_338547958.1">
    <property type="nucleotide sequence ID" value="NZ_CP146069.1"/>
</dbReference>
<dbReference type="PANTHER" id="PTHR40036">
    <property type="entry name" value="MACROCIN O-METHYLTRANSFERASE"/>
    <property type="match status" value="1"/>
</dbReference>
<dbReference type="PANTHER" id="PTHR40036:SF1">
    <property type="entry name" value="MACROCIN O-METHYLTRANSFERASE"/>
    <property type="match status" value="1"/>
</dbReference>
<name>A0ABZ2HDD4_9RHOB</name>
<accession>A0ABZ2HDD4</accession>
<dbReference type="InterPro" id="IPR029063">
    <property type="entry name" value="SAM-dependent_MTases_sf"/>
</dbReference>
<dbReference type="SUPFAM" id="SSF53335">
    <property type="entry name" value="S-adenosyl-L-methionine-dependent methyltransferases"/>
    <property type="match status" value="1"/>
</dbReference>
<dbReference type="GO" id="GO:0032259">
    <property type="term" value="P:methylation"/>
    <property type="evidence" value="ECO:0007669"/>
    <property type="project" value="UniProtKB-KW"/>
</dbReference>
<sequence>MAVNKTLKSSVRAVTKNRRVRNALAKSFGKANSFWKALESEEFLKIYDRYSDYTRLSVEAFCANLAVVNTHGVGSGAVVECGVWRGGMSAGMADILGSERRYYLLDSFEGLPSAEAIDGIKATDWQKSNAVDNCKTEESFANDVMSKSSATDFNVLKGWFSDTLEDVKGPISVLRLDADWYSSTAECLNILYDKVEVGGLIILDDYFAWDGCARAAHDFLAHNALADRIQTVDTMLAFMIKKEAIETKPIDPKRSI</sequence>
<proteinExistence type="predicted"/>
<dbReference type="EMBL" id="CP146069">
    <property type="protein sequence ID" value="WWR45082.1"/>
    <property type="molecule type" value="Genomic_DNA"/>
</dbReference>
<dbReference type="InterPro" id="IPR008884">
    <property type="entry name" value="TylF_MeTrfase"/>
</dbReference>
<dbReference type="Proteomes" id="UP001364156">
    <property type="component" value="Chromosome"/>
</dbReference>